<accession>A0A2T1C4Z4</accession>
<proteinExistence type="predicted"/>
<dbReference type="OrthoDB" id="70361at2"/>
<dbReference type="RefSeq" id="WP_106288336.1">
    <property type="nucleotide sequence ID" value="NZ_CAWNTC010000009.1"/>
</dbReference>
<evidence type="ECO:0000313" key="1">
    <source>
        <dbReference type="EMBL" id="PSB03329.1"/>
    </source>
</evidence>
<reference evidence="1 2" key="1">
    <citation type="submission" date="2018-02" db="EMBL/GenBank/DDBJ databases">
        <authorList>
            <person name="Cohen D.B."/>
            <person name="Kent A.D."/>
        </authorList>
    </citation>
    <scope>NUCLEOTIDE SEQUENCE [LARGE SCALE GENOMIC DNA]</scope>
    <source>
        <strain evidence="1 2">CCAP 1448/3</strain>
    </source>
</reference>
<evidence type="ECO:0000313" key="2">
    <source>
        <dbReference type="Proteomes" id="UP000238762"/>
    </source>
</evidence>
<dbReference type="AlphaFoldDB" id="A0A2T1C4Z4"/>
<reference evidence="1 2" key="2">
    <citation type="submission" date="2018-03" db="EMBL/GenBank/DDBJ databases">
        <title>The ancient ancestry and fast evolution of plastids.</title>
        <authorList>
            <person name="Moore K.R."/>
            <person name="Magnabosco C."/>
            <person name="Momper L."/>
            <person name="Gold D.A."/>
            <person name="Bosak T."/>
            <person name="Fournier G.P."/>
        </authorList>
    </citation>
    <scope>NUCLEOTIDE SEQUENCE [LARGE SCALE GENOMIC DNA]</scope>
    <source>
        <strain evidence="1 2">CCAP 1448/3</strain>
    </source>
</reference>
<name>A0A2T1C4Z4_9CYAN</name>
<dbReference type="EMBL" id="PVWJ01000035">
    <property type="protein sequence ID" value="PSB03329.1"/>
    <property type="molecule type" value="Genomic_DNA"/>
</dbReference>
<organism evidence="1 2">
    <name type="scientific">Merismopedia glauca CCAP 1448/3</name>
    <dbReference type="NCBI Taxonomy" id="1296344"/>
    <lineage>
        <taxon>Bacteria</taxon>
        <taxon>Bacillati</taxon>
        <taxon>Cyanobacteriota</taxon>
        <taxon>Cyanophyceae</taxon>
        <taxon>Synechococcales</taxon>
        <taxon>Merismopediaceae</taxon>
        <taxon>Merismopedia</taxon>
    </lineage>
</organism>
<dbReference type="Proteomes" id="UP000238762">
    <property type="component" value="Unassembled WGS sequence"/>
</dbReference>
<protein>
    <submittedName>
        <fullName evidence="1">Uncharacterized protein</fullName>
    </submittedName>
</protein>
<sequence length="191" mass="20720">MAKIYTIGSFGVGSAIASLVILSSSLAISNQEAIAKDLRGVDSIYTNLTGSQCRQVSITEPSGSVSRCVGFGKYKLLVLEDDLRVSVNVITPTGKTFPLNYWQVITSNFSSLGNKAEWRVSKKQGKVSPFALIIRVNAYEFPEQPEKFRSYLAVAKITANQICVIDKIPPSANQNQLARQAADNSGNKPCI</sequence>
<keyword evidence="2" id="KW-1185">Reference proteome</keyword>
<gene>
    <name evidence="1" type="ORF">C7B64_09145</name>
</gene>
<comment type="caution">
    <text evidence="1">The sequence shown here is derived from an EMBL/GenBank/DDBJ whole genome shotgun (WGS) entry which is preliminary data.</text>
</comment>